<feature type="transmembrane region" description="Helical" evidence="1">
    <location>
        <begin position="18"/>
        <end position="35"/>
    </location>
</feature>
<name>D9N393_9STAP</name>
<feature type="transmembrane region" description="Helical" evidence="1">
    <location>
        <begin position="155"/>
        <end position="178"/>
    </location>
</feature>
<keyword evidence="1" id="KW-0472">Membrane</keyword>
<feature type="transmembrane region" description="Helical" evidence="1">
    <location>
        <begin position="89"/>
        <end position="110"/>
    </location>
</feature>
<evidence type="ECO:0000256" key="1">
    <source>
        <dbReference type="SAM" id="Phobius"/>
    </source>
</evidence>
<organism evidence="2">
    <name type="scientific">Mammaliicoccus fleurettii</name>
    <dbReference type="NCBI Taxonomy" id="150056"/>
    <lineage>
        <taxon>Bacteria</taxon>
        <taxon>Bacillati</taxon>
        <taxon>Bacillota</taxon>
        <taxon>Bacilli</taxon>
        <taxon>Bacillales</taxon>
        <taxon>Staphylococcaceae</taxon>
        <taxon>Mammaliicoccus</taxon>
    </lineage>
</organism>
<evidence type="ECO:0000313" key="2">
    <source>
        <dbReference type="EMBL" id="BAJ14647.1"/>
    </source>
</evidence>
<reference evidence="2" key="1">
    <citation type="journal article" date="2010" name="Antimicrob. Agents Chemother.">
        <title>Origin and Molecular Evolution of the Determinant of Methicillin Resistance in Staphylococci.</title>
        <authorList>
            <person name="Tsubakishita S."/>
            <person name="Kuwahara-Arai K."/>
            <person name="Sasaki T."/>
            <person name="Hiramatsu K."/>
        </authorList>
    </citation>
    <scope>NUCLEOTIDE SEQUENCE</scope>
    <source>
        <strain evidence="2">SFMN02</strain>
    </source>
</reference>
<dbReference type="AlphaFoldDB" id="D9N393"/>
<dbReference type="EMBL" id="AB546269">
    <property type="protein sequence ID" value="BAJ14647.1"/>
    <property type="molecule type" value="Genomic_DNA"/>
</dbReference>
<keyword evidence="1" id="KW-1133">Transmembrane helix</keyword>
<sequence length="235" mass="27008">MVNFLVYQLKNFGKSYKYVPCYVVYIAWIVILYAYKNASILSSYDSSFIVLTFISTWLTVTILKVDTISEKELHYIQLGSVTKYLMGKLVFSLLFLLPMILLAMIYPLLIDVYNKNIELIHIIFGLYSHLTGGLLGISIAFLITSTSLSNKKFSWLIGVLILLIALLKDVIGETSLVLRPLMWLLPPFYEINNLLIHGDNPKINHLTLFNVIYTYIYIIIFTIIIFISIKKSDLK</sequence>
<feature type="transmembrane region" description="Helical" evidence="1">
    <location>
        <begin position="47"/>
        <end position="68"/>
    </location>
</feature>
<accession>D9N393</accession>
<feature type="transmembrane region" description="Helical" evidence="1">
    <location>
        <begin position="122"/>
        <end position="143"/>
    </location>
</feature>
<protein>
    <submittedName>
        <fullName evidence="2">Uncharacterized protein</fullName>
    </submittedName>
</protein>
<feature type="transmembrane region" description="Helical" evidence="1">
    <location>
        <begin position="208"/>
        <end position="229"/>
    </location>
</feature>
<keyword evidence="1" id="KW-0812">Transmembrane</keyword>
<proteinExistence type="predicted"/>